<dbReference type="EMBL" id="JANCLU010000014">
    <property type="protein sequence ID" value="MCP8939703.1"/>
    <property type="molecule type" value="Genomic_DNA"/>
</dbReference>
<evidence type="ECO:0000313" key="3">
    <source>
        <dbReference type="Proteomes" id="UP001205890"/>
    </source>
</evidence>
<dbReference type="RefSeq" id="WP_254743605.1">
    <property type="nucleotide sequence ID" value="NZ_JANCLU010000014.1"/>
</dbReference>
<sequence length="186" mass="19592">MARIRLETPDDVTARERLLDAAFGDDRFAKTCERLREGRLPALALVAEDARGRLIGTVRLWPVEAGPGRPALMLGPLAVDAASRGDGLGGRLMRAALNRAALAGHEAVLLVGDAPYYARFGFAAELAQALEMPGPVERRRFLGLELRDGALAGARGLVIPTGEPAAPSLPAQLAPADAVESLRQAA</sequence>
<accession>A0ABT1LEZ9</accession>
<keyword evidence="3" id="KW-1185">Reference proteome</keyword>
<dbReference type="Pfam" id="PF13508">
    <property type="entry name" value="Acetyltransf_7"/>
    <property type="match status" value="1"/>
</dbReference>
<dbReference type="SUPFAM" id="SSF55729">
    <property type="entry name" value="Acyl-CoA N-acyltransferases (Nat)"/>
    <property type="match status" value="1"/>
</dbReference>
<dbReference type="PROSITE" id="PS51186">
    <property type="entry name" value="GNAT"/>
    <property type="match status" value="1"/>
</dbReference>
<dbReference type="CDD" id="cd04301">
    <property type="entry name" value="NAT_SF"/>
    <property type="match status" value="1"/>
</dbReference>
<dbReference type="InterPro" id="IPR000182">
    <property type="entry name" value="GNAT_dom"/>
</dbReference>
<reference evidence="2 3" key="1">
    <citation type="submission" date="2022-07" db="EMBL/GenBank/DDBJ databases">
        <authorList>
            <person name="Li W.-J."/>
            <person name="Deng Q.-Q."/>
        </authorList>
    </citation>
    <scope>NUCLEOTIDE SEQUENCE [LARGE SCALE GENOMIC DNA]</scope>
    <source>
        <strain evidence="2 3">SYSU M60028</strain>
    </source>
</reference>
<evidence type="ECO:0000313" key="2">
    <source>
        <dbReference type="EMBL" id="MCP8939703.1"/>
    </source>
</evidence>
<feature type="domain" description="N-acetyltransferase" evidence="1">
    <location>
        <begin position="2"/>
        <end position="143"/>
    </location>
</feature>
<gene>
    <name evidence="2" type="ORF">NK718_14335</name>
</gene>
<dbReference type="Proteomes" id="UP001205890">
    <property type="component" value="Unassembled WGS sequence"/>
</dbReference>
<name>A0ABT1LEZ9_9HYPH</name>
<dbReference type="InterPro" id="IPR016181">
    <property type="entry name" value="Acyl_CoA_acyltransferase"/>
</dbReference>
<organism evidence="2 3">
    <name type="scientific">Alsobacter ponti</name>
    <dbReference type="NCBI Taxonomy" id="2962936"/>
    <lineage>
        <taxon>Bacteria</taxon>
        <taxon>Pseudomonadati</taxon>
        <taxon>Pseudomonadota</taxon>
        <taxon>Alphaproteobacteria</taxon>
        <taxon>Hyphomicrobiales</taxon>
        <taxon>Alsobacteraceae</taxon>
        <taxon>Alsobacter</taxon>
    </lineage>
</organism>
<proteinExistence type="predicted"/>
<protein>
    <submittedName>
        <fullName evidence="2">N-acetyltransferase</fullName>
    </submittedName>
</protein>
<dbReference type="Gene3D" id="3.40.630.30">
    <property type="match status" value="1"/>
</dbReference>
<comment type="caution">
    <text evidence="2">The sequence shown here is derived from an EMBL/GenBank/DDBJ whole genome shotgun (WGS) entry which is preliminary data.</text>
</comment>
<evidence type="ECO:0000259" key="1">
    <source>
        <dbReference type="PROSITE" id="PS51186"/>
    </source>
</evidence>